<evidence type="ECO:0000313" key="1">
    <source>
        <dbReference type="EMBL" id="AKS44779.1"/>
    </source>
</evidence>
<dbReference type="EMBL" id="CP012160">
    <property type="protein sequence ID" value="AKS44779.1"/>
    <property type="molecule type" value="Genomic_DNA"/>
</dbReference>
<sequence>MILHAVYLSLPDDADRAELADIMVGLQELIGKIDGFVAFDHGPNIDVEDSSPEVNYGFHGTYVDRAALASYADDPRHQALGGAACGLVWRGG</sequence>
<dbReference type="KEGG" id="otm:OSB_02100"/>
<reference evidence="1 2" key="1">
    <citation type="journal article" date="2015" name="Genome Announc.">
        <title>Closed Genome Sequence of Octadecabacter temperatus SB1, the First Mesophilic Species of the Genus Octadecabacter.</title>
        <authorList>
            <person name="Voget S."/>
            <person name="Billerbeck S."/>
            <person name="Simon M."/>
            <person name="Daniel R."/>
        </authorList>
    </citation>
    <scope>NUCLEOTIDE SEQUENCE [LARGE SCALE GENOMIC DNA]</scope>
    <source>
        <strain evidence="1 2">SB1</strain>
    </source>
</reference>
<dbReference type="PROSITE" id="PS51502">
    <property type="entry name" value="S_R_A_B_BARREL"/>
    <property type="match status" value="1"/>
</dbReference>
<dbReference type="SUPFAM" id="SSF54909">
    <property type="entry name" value="Dimeric alpha+beta barrel"/>
    <property type="match status" value="1"/>
</dbReference>
<organism evidence="1 2">
    <name type="scientific">Octadecabacter temperatus</name>
    <dbReference type="NCBI Taxonomy" id="1458307"/>
    <lineage>
        <taxon>Bacteria</taxon>
        <taxon>Pseudomonadati</taxon>
        <taxon>Pseudomonadota</taxon>
        <taxon>Alphaproteobacteria</taxon>
        <taxon>Rhodobacterales</taxon>
        <taxon>Roseobacteraceae</taxon>
        <taxon>Octadecabacter</taxon>
    </lineage>
</organism>
<dbReference type="InterPro" id="IPR011008">
    <property type="entry name" value="Dimeric_a/b-barrel"/>
</dbReference>
<gene>
    <name evidence="1" type="ORF">OSB_02100</name>
</gene>
<dbReference type="Gene3D" id="3.30.70.100">
    <property type="match status" value="1"/>
</dbReference>
<dbReference type="InterPro" id="IPR013097">
    <property type="entry name" value="Dabb"/>
</dbReference>
<dbReference type="SMART" id="SM00886">
    <property type="entry name" value="Dabb"/>
    <property type="match status" value="1"/>
</dbReference>
<dbReference type="STRING" id="1458307.OSB_02100"/>
<dbReference type="AlphaFoldDB" id="A0A0K0Y1G0"/>
<dbReference type="Proteomes" id="UP000067444">
    <property type="component" value="Chromosome"/>
</dbReference>
<protein>
    <submittedName>
        <fullName evidence="1">Stress responsive A/B Barrel Domain protein</fullName>
    </submittedName>
</protein>
<dbReference type="Pfam" id="PF07876">
    <property type="entry name" value="Dabb"/>
    <property type="match status" value="1"/>
</dbReference>
<name>A0A0K0Y1G0_9RHOB</name>
<evidence type="ECO:0000313" key="2">
    <source>
        <dbReference type="Proteomes" id="UP000067444"/>
    </source>
</evidence>
<accession>A0A0K0Y1G0</accession>
<keyword evidence="2" id="KW-1185">Reference proteome</keyword>
<dbReference type="RefSeq" id="WP_234967408.1">
    <property type="nucleotide sequence ID" value="NZ_CP012160.1"/>
</dbReference>
<proteinExistence type="predicted"/>